<feature type="transmembrane region" description="Helical" evidence="1">
    <location>
        <begin position="63"/>
        <end position="83"/>
    </location>
</feature>
<keyword evidence="1" id="KW-1133">Transmembrane helix</keyword>
<protein>
    <submittedName>
        <fullName evidence="2">Uncharacterized protein</fullName>
    </submittedName>
</protein>
<name>A0A6B0SVQ4_9EURY</name>
<keyword evidence="1" id="KW-0812">Transmembrane</keyword>
<dbReference type="EMBL" id="WUUS01000003">
    <property type="protein sequence ID" value="MXR40703.1"/>
    <property type="molecule type" value="Genomic_DNA"/>
</dbReference>
<dbReference type="RefSeq" id="WP_159664096.1">
    <property type="nucleotide sequence ID" value="NZ_WUUS01000003.1"/>
</dbReference>
<comment type="caution">
    <text evidence="2">The sequence shown here is derived from an EMBL/GenBank/DDBJ whole genome shotgun (WGS) entry which is preliminary data.</text>
</comment>
<dbReference type="AlphaFoldDB" id="A0A6B0SVQ4"/>
<evidence type="ECO:0000313" key="2">
    <source>
        <dbReference type="EMBL" id="MXR40703.1"/>
    </source>
</evidence>
<dbReference type="InterPro" id="IPR058357">
    <property type="entry name" value="DUF8044"/>
</dbReference>
<dbReference type="Pfam" id="PF26161">
    <property type="entry name" value="DUF8044"/>
    <property type="match status" value="1"/>
</dbReference>
<gene>
    <name evidence="2" type="ORF">GRX01_04995</name>
</gene>
<feature type="transmembrane region" description="Helical" evidence="1">
    <location>
        <begin position="37"/>
        <end position="56"/>
    </location>
</feature>
<keyword evidence="3" id="KW-1185">Reference proteome</keyword>
<reference evidence="2 3" key="1">
    <citation type="submission" date="2019-12" db="EMBL/GenBank/DDBJ databases">
        <title>Isolation and characterization of three novel carbon monoxide-oxidizing members of Halobacteria from salione crusts and soils.</title>
        <authorList>
            <person name="Myers M.R."/>
            <person name="King G.M."/>
        </authorList>
    </citation>
    <scope>NUCLEOTIDE SEQUENCE [LARGE SCALE GENOMIC DNA]</scope>
    <source>
        <strain evidence="2 3">WSA2</strain>
    </source>
</reference>
<organism evidence="2 3">
    <name type="scientific">Halobaculum saliterrae</name>
    <dbReference type="NCBI Taxonomy" id="2073113"/>
    <lineage>
        <taxon>Archaea</taxon>
        <taxon>Methanobacteriati</taxon>
        <taxon>Methanobacteriota</taxon>
        <taxon>Stenosarchaea group</taxon>
        <taxon>Halobacteria</taxon>
        <taxon>Halobacteriales</taxon>
        <taxon>Haloferacaceae</taxon>
        <taxon>Halobaculum</taxon>
    </lineage>
</organism>
<dbReference type="Proteomes" id="UP000437065">
    <property type="component" value="Unassembled WGS sequence"/>
</dbReference>
<keyword evidence="1" id="KW-0472">Membrane</keyword>
<evidence type="ECO:0000313" key="3">
    <source>
        <dbReference type="Proteomes" id="UP000437065"/>
    </source>
</evidence>
<proteinExistence type="predicted"/>
<evidence type="ECO:0000256" key="1">
    <source>
        <dbReference type="SAM" id="Phobius"/>
    </source>
</evidence>
<sequence>MATRRRARFVRAQLAWSLAAVLALVLLESLSYELVFVTTLIGFLVVTELTAPFAVTPTWRGRLRWLIGLGLLVFGYVVIRRVIEILPPGVI</sequence>
<accession>A0A6B0SVQ4</accession>